<evidence type="ECO:0000256" key="1">
    <source>
        <dbReference type="ARBA" id="ARBA00004651"/>
    </source>
</evidence>
<evidence type="ECO:0000256" key="2">
    <source>
        <dbReference type="ARBA" id="ARBA00022448"/>
    </source>
</evidence>
<evidence type="ECO:0000256" key="4">
    <source>
        <dbReference type="ARBA" id="ARBA00022692"/>
    </source>
</evidence>
<sequence length="285" mass="32018">MLHRDSASYTTFKVLNTLFMCLIIVTVMIPLLKIIIDSFDGKASETVFRFFPESFTLDAYKVIISRPVIFRPLIISVVVTIIGSAVAMTITSLYAYGLSKKDLPGRKFFMGIALVTMVFRAGMIPLFLVVNQLGLLNTIFPIFLVHAMDAYYLILLKNFFEGIPSSIFDAAEIDGCTPFQTFVRVVLPLSKPGLAAIGLFYIVFFWNQFFDYILYIQTKPHLHNFQVFLRSLVIETDTQGFEGFSFATQSLKNAAITVSIIPVLILYPFVQKHFVKGINLGGVKG</sequence>
<accession>A0A5C1QB96</accession>
<feature type="transmembrane region" description="Helical" evidence="7">
    <location>
        <begin position="194"/>
        <end position="215"/>
    </location>
</feature>
<dbReference type="RefSeq" id="WP_149567568.1">
    <property type="nucleotide sequence ID" value="NZ_CP035807.1"/>
</dbReference>
<dbReference type="InterPro" id="IPR035906">
    <property type="entry name" value="MetI-like_sf"/>
</dbReference>
<feature type="transmembrane region" description="Helical" evidence="7">
    <location>
        <begin position="108"/>
        <end position="129"/>
    </location>
</feature>
<keyword evidence="5 7" id="KW-1133">Transmembrane helix</keyword>
<dbReference type="KEGG" id="sper:EW093_06260"/>
<keyword evidence="2" id="KW-0813">Transport</keyword>
<comment type="subcellular location">
    <subcellularLocation>
        <location evidence="1">Cell membrane</location>
        <topology evidence="1">Multi-pass membrane protein</topology>
    </subcellularLocation>
</comment>
<evidence type="ECO:0000256" key="3">
    <source>
        <dbReference type="ARBA" id="ARBA00022475"/>
    </source>
</evidence>
<name>A0A5C1QB96_9SPIO</name>
<feature type="transmembrane region" description="Helical" evidence="7">
    <location>
        <begin position="73"/>
        <end position="96"/>
    </location>
</feature>
<organism evidence="9 10">
    <name type="scientific">Thiospirochaeta perfilievii</name>
    <dbReference type="NCBI Taxonomy" id="252967"/>
    <lineage>
        <taxon>Bacteria</taxon>
        <taxon>Pseudomonadati</taxon>
        <taxon>Spirochaetota</taxon>
        <taxon>Spirochaetia</taxon>
        <taxon>Spirochaetales</taxon>
        <taxon>Spirochaetaceae</taxon>
        <taxon>Thiospirochaeta</taxon>
    </lineage>
</organism>
<dbReference type="PROSITE" id="PS50928">
    <property type="entry name" value="ABC_TM1"/>
    <property type="match status" value="1"/>
</dbReference>
<dbReference type="Gene3D" id="1.10.3720.10">
    <property type="entry name" value="MetI-like"/>
    <property type="match status" value="1"/>
</dbReference>
<evidence type="ECO:0000256" key="6">
    <source>
        <dbReference type="ARBA" id="ARBA00023136"/>
    </source>
</evidence>
<dbReference type="PANTHER" id="PTHR43744">
    <property type="entry name" value="ABC TRANSPORTER PERMEASE PROTEIN MG189-RELATED-RELATED"/>
    <property type="match status" value="1"/>
</dbReference>
<evidence type="ECO:0000259" key="8">
    <source>
        <dbReference type="PROSITE" id="PS50928"/>
    </source>
</evidence>
<evidence type="ECO:0000313" key="9">
    <source>
        <dbReference type="EMBL" id="QEN04320.1"/>
    </source>
</evidence>
<keyword evidence="10" id="KW-1185">Reference proteome</keyword>
<reference evidence="9 10" key="2">
    <citation type="submission" date="2019-09" db="EMBL/GenBank/DDBJ databases">
        <title>Complete Genome Sequence and Methylome Analysis of free living Spirochaetas.</title>
        <authorList>
            <person name="Leshcheva N."/>
            <person name="Mikheeva N."/>
        </authorList>
    </citation>
    <scope>NUCLEOTIDE SEQUENCE [LARGE SCALE GENOMIC DNA]</scope>
    <source>
        <strain evidence="9 10">P</strain>
    </source>
</reference>
<dbReference type="Proteomes" id="UP000323824">
    <property type="component" value="Chromosome"/>
</dbReference>
<protein>
    <submittedName>
        <fullName evidence="9">Carbohydrate ABC transporter permease</fullName>
    </submittedName>
</protein>
<keyword evidence="4 7" id="KW-0812">Transmembrane</keyword>
<dbReference type="AlphaFoldDB" id="A0A5C1QB96"/>
<proteinExistence type="predicted"/>
<dbReference type="SUPFAM" id="SSF161098">
    <property type="entry name" value="MetI-like"/>
    <property type="match status" value="1"/>
</dbReference>
<keyword evidence="6 7" id="KW-0472">Membrane</keyword>
<evidence type="ECO:0000256" key="5">
    <source>
        <dbReference type="ARBA" id="ARBA00022989"/>
    </source>
</evidence>
<feature type="transmembrane region" description="Helical" evidence="7">
    <location>
        <begin position="12"/>
        <end position="36"/>
    </location>
</feature>
<dbReference type="GO" id="GO:0005886">
    <property type="term" value="C:plasma membrane"/>
    <property type="evidence" value="ECO:0007669"/>
    <property type="project" value="UniProtKB-SubCell"/>
</dbReference>
<feature type="transmembrane region" description="Helical" evidence="7">
    <location>
        <begin position="251"/>
        <end position="270"/>
    </location>
</feature>
<evidence type="ECO:0000256" key="7">
    <source>
        <dbReference type="SAM" id="Phobius"/>
    </source>
</evidence>
<dbReference type="GO" id="GO:0055085">
    <property type="term" value="P:transmembrane transport"/>
    <property type="evidence" value="ECO:0007669"/>
    <property type="project" value="InterPro"/>
</dbReference>
<dbReference type="OrthoDB" id="356811at2"/>
<feature type="transmembrane region" description="Helical" evidence="7">
    <location>
        <begin position="135"/>
        <end position="156"/>
    </location>
</feature>
<dbReference type="EMBL" id="CP035807">
    <property type="protein sequence ID" value="QEN04320.1"/>
    <property type="molecule type" value="Genomic_DNA"/>
</dbReference>
<evidence type="ECO:0000313" key="10">
    <source>
        <dbReference type="Proteomes" id="UP000323824"/>
    </source>
</evidence>
<feature type="domain" description="ABC transmembrane type-1" evidence="8">
    <location>
        <begin position="73"/>
        <end position="270"/>
    </location>
</feature>
<reference evidence="9 10" key="1">
    <citation type="submission" date="2019-02" db="EMBL/GenBank/DDBJ databases">
        <authorList>
            <person name="Fomenkov A."/>
            <person name="Dubinina G."/>
            <person name="Grabovich M."/>
            <person name="Vincze T."/>
            <person name="Roberts R.J."/>
        </authorList>
    </citation>
    <scope>NUCLEOTIDE SEQUENCE [LARGE SCALE GENOMIC DNA]</scope>
    <source>
        <strain evidence="9 10">P</strain>
    </source>
</reference>
<dbReference type="PANTHER" id="PTHR43744:SF9">
    <property type="entry name" value="POLYGALACTURONAN_RHAMNOGALACTURONAN TRANSPORT SYSTEM PERMEASE PROTEIN YTCP"/>
    <property type="match status" value="1"/>
</dbReference>
<dbReference type="InterPro" id="IPR000515">
    <property type="entry name" value="MetI-like"/>
</dbReference>
<keyword evidence="3" id="KW-1003">Cell membrane</keyword>
<dbReference type="CDD" id="cd06261">
    <property type="entry name" value="TM_PBP2"/>
    <property type="match status" value="1"/>
</dbReference>
<gene>
    <name evidence="9" type="ORF">EW093_06260</name>
</gene>